<dbReference type="Proteomes" id="UP000498980">
    <property type="component" value="Unassembled WGS sequence"/>
</dbReference>
<accession>A0A7J0C1X7</accession>
<gene>
    <name evidence="5" type="ORF">Sfulv_05470</name>
</gene>
<dbReference type="SUPFAM" id="SSF51735">
    <property type="entry name" value="NAD(P)-binding Rossmann-fold domains"/>
    <property type="match status" value="1"/>
</dbReference>
<name>A0A7J0C1X7_9ACTN</name>
<evidence type="ECO:0000256" key="3">
    <source>
        <dbReference type="SAM" id="MobiDB-lite"/>
    </source>
</evidence>
<dbReference type="AlphaFoldDB" id="A0A7J0C1X7"/>
<feature type="domain" description="Ketoreductase" evidence="4">
    <location>
        <begin position="110"/>
        <end position="297"/>
    </location>
</feature>
<dbReference type="InterPro" id="IPR002347">
    <property type="entry name" value="SDR_fam"/>
</dbReference>
<organism evidence="5 6">
    <name type="scientific">Streptomyces fulvorobeus</name>
    <dbReference type="NCBI Taxonomy" id="284028"/>
    <lineage>
        <taxon>Bacteria</taxon>
        <taxon>Bacillati</taxon>
        <taxon>Actinomycetota</taxon>
        <taxon>Actinomycetes</taxon>
        <taxon>Kitasatosporales</taxon>
        <taxon>Streptomycetaceae</taxon>
        <taxon>Streptomyces</taxon>
    </lineage>
</organism>
<dbReference type="SMART" id="SM00822">
    <property type="entry name" value="PKS_KR"/>
    <property type="match status" value="1"/>
</dbReference>
<reference evidence="5 6" key="1">
    <citation type="submission" date="2020-05" db="EMBL/GenBank/DDBJ databases">
        <title>Whole genome shotgun sequence of Streptomyces fulvorobeus NBRC 15897.</title>
        <authorList>
            <person name="Komaki H."/>
            <person name="Tamura T."/>
        </authorList>
    </citation>
    <scope>NUCLEOTIDE SEQUENCE [LARGE SCALE GENOMIC DNA]</scope>
    <source>
        <strain evidence="5 6">NBRC 15897</strain>
    </source>
</reference>
<comment type="caution">
    <text evidence="5">The sequence shown here is derived from an EMBL/GenBank/DDBJ whole genome shotgun (WGS) entry which is preliminary data.</text>
</comment>
<dbReference type="FunFam" id="3.40.50.720:FF:000084">
    <property type="entry name" value="Short-chain dehydrogenase reductase"/>
    <property type="match status" value="1"/>
</dbReference>
<evidence type="ECO:0000313" key="6">
    <source>
        <dbReference type="Proteomes" id="UP000498980"/>
    </source>
</evidence>
<dbReference type="InterPro" id="IPR036291">
    <property type="entry name" value="NAD(P)-bd_dom_sf"/>
</dbReference>
<evidence type="ECO:0000313" key="5">
    <source>
        <dbReference type="EMBL" id="GFM95736.1"/>
    </source>
</evidence>
<dbReference type="PANTHER" id="PTHR48107:SF16">
    <property type="entry name" value="NADPH-DEPENDENT ALDEHYDE REDUCTASE 1, CHLOROPLASTIC"/>
    <property type="match status" value="1"/>
</dbReference>
<dbReference type="Gene3D" id="3.40.50.720">
    <property type="entry name" value="NAD(P)-binding Rossmann-like Domain"/>
    <property type="match status" value="1"/>
</dbReference>
<proteinExistence type="inferred from homology"/>
<evidence type="ECO:0000256" key="1">
    <source>
        <dbReference type="ARBA" id="ARBA00006484"/>
    </source>
</evidence>
<dbReference type="EMBL" id="BLWC01000001">
    <property type="protein sequence ID" value="GFM95736.1"/>
    <property type="molecule type" value="Genomic_DNA"/>
</dbReference>
<keyword evidence="6" id="KW-1185">Reference proteome</keyword>
<dbReference type="InterPro" id="IPR020904">
    <property type="entry name" value="Sc_DH/Rdtase_CS"/>
</dbReference>
<dbReference type="Pfam" id="PF13561">
    <property type="entry name" value="adh_short_C2"/>
    <property type="match status" value="1"/>
</dbReference>
<dbReference type="GO" id="GO:0016614">
    <property type="term" value="F:oxidoreductase activity, acting on CH-OH group of donors"/>
    <property type="evidence" value="ECO:0007669"/>
    <property type="project" value="UniProtKB-ARBA"/>
</dbReference>
<dbReference type="PRINTS" id="PR00080">
    <property type="entry name" value="SDRFAMILY"/>
</dbReference>
<keyword evidence="2" id="KW-0560">Oxidoreductase</keyword>
<comment type="similarity">
    <text evidence="1">Belongs to the short-chain dehydrogenases/reductases (SDR) family.</text>
</comment>
<protein>
    <submittedName>
        <fullName evidence="5">NAD(P)-dependent oxidoreductase</fullName>
    </submittedName>
</protein>
<feature type="compositionally biased region" description="Polar residues" evidence="3">
    <location>
        <begin position="38"/>
        <end position="47"/>
    </location>
</feature>
<dbReference type="PRINTS" id="PR00081">
    <property type="entry name" value="GDHRDH"/>
</dbReference>
<feature type="region of interest" description="Disordered" evidence="3">
    <location>
        <begin position="34"/>
        <end position="101"/>
    </location>
</feature>
<dbReference type="PANTHER" id="PTHR48107">
    <property type="entry name" value="NADPH-DEPENDENT ALDEHYDE REDUCTASE-LIKE PROTEIN, CHLOROPLASTIC-RELATED"/>
    <property type="match status" value="1"/>
</dbReference>
<dbReference type="PROSITE" id="PS00061">
    <property type="entry name" value="ADH_SHORT"/>
    <property type="match status" value="1"/>
</dbReference>
<evidence type="ECO:0000259" key="4">
    <source>
        <dbReference type="SMART" id="SM00822"/>
    </source>
</evidence>
<dbReference type="InterPro" id="IPR057326">
    <property type="entry name" value="KR_dom"/>
</dbReference>
<evidence type="ECO:0000256" key="2">
    <source>
        <dbReference type="ARBA" id="ARBA00023002"/>
    </source>
</evidence>
<sequence>MPSGSPVPCCRPILSEGVRGGVLFAVHPSGVIVPPSPGNSGSTQFAHPSTIEEKDTVTSDSGQPQDPTRRFPQPDFPQQEQDHPGWTGPMDPPPDHGEDSYRGHELLLDRKAVITGGDSGIGRAVALAFAREGADVLFTYLSDEEDDAQETVRLVEREGRKAVPVVCDIRDEKQCRSLIERAVSEFGRIDILVNNAAYQMSQPEGIAAISTDQFDRVVRTNLYGMFWLCKTALPHIPAGGSIINTTSVQAYKPSPHLLDYAMTKGAIVTFTQGLAQMLASSGVRVNAVAPGPVWTPLIPATMPDTTEFGKQSPLGRPAQPAEMAPAYVFLASANASFITGEIMNATGGTPLP</sequence>